<keyword evidence="2" id="KW-0479">Metal-binding</keyword>
<accession>I4M4J2</accession>
<reference evidence="9 10" key="1">
    <citation type="journal article" date="2012" name="J. Bacteriol.">
        <title>Comparative Genomic Analyses of 17 Clinical Isolates of Gardnerella vaginalis Provide Evidence of Multiple Genetically Isolated Clades Consistent with Subspeciation into Genovars.</title>
        <authorList>
            <person name="Ahmed A."/>
            <person name="Earl J."/>
            <person name="Retchless A."/>
            <person name="Hillier S."/>
            <person name="Rabe L."/>
            <person name="Cherpes T."/>
            <person name="Powell E."/>
            <person name="Janto B."/>
            <person name="Eutsey R."/>
            <person name="Hiller N.L."/>
            <person name="Boissy R."/>
            <person name="Dahlgreen M."/>
            <person name="Hall B."/>
            <person name="Costerton J."/>
            <person name="Post J.C."/>
            <person name="Hu F."/>
            <person name="Ehrlich G."/>
        </authorList>
    </citation>
    <scope>NUCLEOTIDE SEQUENCE [LARGE SCALE GENOMIC DNA]</scope>
    <source>
        <strain evidence="9 10">1500E</strain>
    </source>
</reference>
<comment type="caution">
    <text evidence="9">The sequence shown here is derived from an EMBL/GenBank/DDBJ whole genome shotgun (WGS) entry which is preliminary data.</text>
</comment>
<dbReference type="PROSITE" id="PS00178">
    <property type="entry name" value="AA_TRNA_LIGASE_I"/>
    <property type="match status" value="1"/>
</dbReference>
<evidence type="ECO:0000256" key="1">
    <source>
        <dbReference type="ARBA" id="ARBA00022598"/>
    </source>
</evidence>
<keyword evidence="1 7" id="KW-0436">Ligase</keyword>
<proteinExistence type="inferred from homology"/>
<protein>
    <submittedName>
        <fullName evidence="9">Glutamyl-Q tRNA(Asp synthetase)</fullName>
    </submittedName>
</protein>
<dbReference type="GO" id="GO:0005524">
    <property type="term" value="F:ATP binding"/>
    <property type="evidence" value="ECO:0007669"/>
    <property type="project" value="UniProtKB-KW"/>
</dbReference>
<gene>
    <name evidence="9" type="ORF">CGSMWGv1500E_00315</name>
</gene>
<dbReference type="PANTHER" id="PTHR43311:SF1">
    <property type="entry name" value="GLUTAMYL-Q TRNA(ASP) SYNTHETASE"/>
    <property type="match status" value="1"/>
</dbReference>
<dbReference type="Gene3D" id="3.40.50.620">
    <property type="entry name" value="HUPs"/>
    <property type="match status" value="1"/>
</dbReference>
<evidence type="ECO:0000256" key="5">
    <source>
        <dbReference type="ARBA" id="ARBA00022840"/>
    </source>
</evidence>
<dbReference type="PATRIC" id="fig|698957.3.peg.62"/>
<keyword evidence="6 7" id="KW-0030">Aminoacyl-tRNA synthetase</keyword>
<dbReference type="PANTHER" id="PTHR43311">
    <property type="entry name" value="GLUTAMATE--TRNA LIGASE"/>
    <property type="match status" value="1"/>
</dbReference>
<evidence type="ECO:0000256" key="2">
    <source>
        <dbReference type="ARBA" id="ARBA00022723"/>
    </source>
</evidence>
<dbReference type="EMBL" id="ADES01000001">
    <property type="protein sequence ID" value="EIK84132.1"/>
    <property type="molecule type" value="Genomic_DNA"/>
</dbReference>
<dbReference type="InterPro" id="IPR014729">
    <property type="entry name" value="Rossmann-like_a/b/a_fold"/>
</dbReference>
<dbReference type="Pfam" id="PF00749">
    <property type="entry name" value="tRNA-synt_1c"/>
    <property type="match status" value="1"/>
</dbReference>
<dbReference type="Proteomes" id="UP000032875">
    <property type="component" value="Unassembled WGS sequence"/>
</dbReference>
<organism evidence="9 10">
    <name type="scientific">Gardnerella vaginalis 1500E</name>
    <dbReference type="NCBI Taxonomy" id="698957"/>
    <lineage>
        <taxon>Bacteria</taxon>
        <taxon>Bacillati</taxon>
        <taxon>Actinomycetota</taxon>
        <taxon>Actinomycetes</taxon>
        <taxon>Bifidobacteriales</taxon>
        <taxon>Bifidobacteriaceae</taxon>
        <taxon>Gardnerella</taxon>
    </lineage>
</organism>
<keyword evidence="3 7" id="KW-0547">Nucleotide-binding</keyword>
<evidence type="ECO:0000256" key="6">
    <source>
        <dbReference type="ARBA" id="ARBA00023146"/>
    </source>
</evidence>
<dbReference type="InterPro" id="IPR049940">
    <property type="entry name" value="GluQ/Sye"/>
</dbReference>
<evidence type="ECO:0000313" key="9">
    <source>
        <dbReference type="EMBL" id="EIK84132.1"/>
    </source>
</evidence>
<name>I4M4J2_GARVA</name>
<dbReference type="InterPro" id="IPR020058">
    <property type="entry name" value="Glu/Gln-tRNA-synth_Ib_cat-dom"/>
</dbReference>
<dbReference type="AlphaFoldDB" id="I4M4J2"/>
<dbReference type="GO" id="GO:0006424">
    <property type="term" value="P:glutamyl-tRNA aminoacylation"/>
    <property type="evidence" value="ECO:0007669"/>
    <property type="project" value="TreeGrafter"/>
</dbReference>
<evidence type="ECO:0000256" key="3">
    <source>
        <dbReference type="ARBA" id="ARBA00022741"/>
    </source>
</evidence>
<dbReference type="InterPro" id="IPR000924">
    <property type="entry name" value="Glu/Gln-tRNA-synth"/>
</dbReference>
<dbReference type="GO" id="GO:0004818">
    <property type="term" value="F:glutamate-tRNA ligase activity"/>
    <property type="evidence" value="ECO:0007669"/>
    <property type="project" value="TreeGrafter"/>
</dbReference>
<keyword evidence="5 7" id="KW-0067">ATP-binding</keyword>
<evidence type="ECO:0000256" key="4">
    <source>
        <dbReference type="ARBA" id="ARBA00022833"/>
    </source>
</evidence>
<dbReference type="SUPFAM" id="SSF52374">
    <property type="entry name" value="Nucleotidylyl transferase"/>
    <property type="match status" value="1"/>
</dbReference>
<sequence length="379" mass="41964">MNALRAFYFASLCFASLCLLINKDIKKDEIMFSKSTIAIGRFAPTPSGRMHIGNMVAMLAAWLSAKSQGGQMLLRLEDLDIARMPKGASEQIIEDLKWAGFDWVGEPTYQHERIAIYQEALESLESLQDDDGNSLIYPCFCSRSDIRAIAAPQEGDGFIRYPGTCRNLRKTAEGLVQIEKRLQNNQQHSLRLAVPPADLSQANVSFIDAIFGAQSFNIDRDLGDMVIRRADGVFSYQLAVVVDDVLSGVNDIVRGRDLLRSAALQIWIGELLEKSGFFAAHGVRYAQTKFAHLPLIDNAQGERLAKSKHSLDVGALRESGWSAESMIGYCMYLLGYKKPGQNQPVDMSAADALALFESDETPWDSVRANLADKSVPFLD</sequence>
<evidence type="ECO:0000256" key="7">
    <source>
        <dbReference type="RuleBase" id="RU363037"/>
    </source>
</evidence>
<dbReference type="PRINTS" id="PR00987">
    <property type="entry name" value="TRNASYNTHGLU"/>
</dbReference>
<keyword evidence="4" id="KW-0862">Zinc</keyword>
<evidence type="ECO:0000259" key="8">
    <source>
        <dbReference type="Pfam" id="PF00749"/>
    </source>
</evidence>
<comment type="similarity">
    <text evidence="7">Belongs to the class-I aminoacyl-tRNA synthetase family.</text>
</comment>
<dbReference type="InterPro" id="IPR001412">
    <property type="entry name" value="aa-tRNA-synth_I_CS"/>
</dbReference>
<keyword evidence="7" id="KW-0648">Protein biosynthesis</keyword>
<evidence type="ECO:0000313" key="10">
    <source>
        <dbReference type="Proteomes" id="UP000032875"/>
    </source>
</evidence>
<feature type="domain" description="Glutamyl/glutaminyl-tRNA synthetase class Ib catalytic" evidence="8">
    <location>
        <begin position="41"/>
        <end position="347"/>
    </location>
</feature>
<dbReference type="GO" id="GO:0005829">
    <property type="term" value="C:cytosol"/>
    <property type="evidence" value="ECO:0007669"/>
    <property type="project" value="TreeGrafter"/>
</dbReference>